<dbReference type="EC" id="4.1.2.13" evidence="3"/>
<dbReference type="RefSeq" id="WP_321566011.1">
    <property type="nucleotide sequence ID" value="NZ_CP139558.1"/>
</dbReference>
<evidence type="ECO:0000313" key="8">
    <source>
        <dbReference type="Proteomes" id="UP001324380"/>
    </source>
</evidence>
<comment type="similarity">
    <text evidence="2">Belongs to the class I fructose-bisphosphate aldolase family.</text>
</comment>
<gene>
    <name evidence="7" type="ORF">SNE25_15495</name>
</gene>
<dbReference type="SUPFAM" id="SSF51569">
    <property type="entry name" value="Aldolase"/>
    <property type="match status" value="1"/>
</dbReference>
<accession>A0ABZ0U0L8</accession>
<evidence type="ECO:0000256" key="1">
    <source>
        <dbReference type="ARBA" id="ARBA00004714"/>
    </source>
</evidence>
<sequence length="342" mass="37487">MMNDINKVLKSTAKRLVADHKGLLAMDESVSTCNKRFEKLGIPQTAEFRRLYRELIVTTPGLGDYLNGAILFDETIYQSTSDGIPFVKKLREAGVLPGIKVDEGTIDLIGSPGERITTGLKDLPERLKTYSEAGMRFAKWRAVFSISTGVPTKAAIEANTRELAIYAKYCQEAAIVPIVEPEVLITGMHSIERCHAVTGSVLAELFVQLREHDVNYEHIILKPNMVTSGDSAEMQATPMSVAQHTIECLANHVPAGVPGIAFLSGGQPPATAIANLNAMNLKNGFATPWPVTFSFSRAIQQPALEFWAGKADKVIGAQNLLYTQLERCRQARKGVYRIDADK</sequence>
<evidence type="ECO:0000256" key="6">
    <source>
        <dbReference type="ARBA" id="ARBA00029799"/>
    </source>
</evidence>
<proteinExistence type="inferred from homology"/>
<name>A0ABZ0U0L8_9SPHI</name>
<dbReference type="Pfam" id="PF00274">
    <property type="entry name" value="Glycolytic"/>
    <property type="match status" value="1"/>
</dbReference>
<evidence type="ECO:0000256" key="4">
    <source>
        <dbReference type="ARBA" id="ARBA00023152"/>
    </source>
</evidence>
<evidence type="ECO:0000256" key="3">
    <source>
        <dbReference type="ARBA" id="ARBA00013068"/>
    </source>
</evidence>
<dbReference type="PANTHER" id="PTHR11627">
    <property type="entry name" value="FRUCTOSE-BISPHOSPHATE ALDOLASE"/>
    <property type="match status" value="1"/>
</dbReference>
<dbReference type="InterPro" id="IPR000741">
    <property type="entry name" value="FBA_I"/>
</dbReference>
<dbReference type="InterPro" id="IPR013785">
    <property type="entry name" value="Aldolase_TIM"/>
</dbReference>
<dbReference type="NCBIfam" id="NF033379">
    <property type="entry name" value="FrucBisAld_I"/>
    <property type="match status" value="1"/>
</dbReference>
<keyword evidence="5 7" id="KW-0456">Lyase</keyword>
<comment type="pathway">
    <text evidence="1">Carbohydrate degradation; glycolysis; D-glyceraldehyde 3-phosphate and glycerone phosphate from D-glucose: step 4/4.</text>
</comment>
<dbReference type="Gene3D" id="3.20.20.70">
    <property type="entry name" value="Aldolase class I"/>
    <property type="match status" value="1"/>
</dbReference>
<dbReference type="Proteomes" id="UP001324380">
    <property type="component" value="Chromosome"/>
</dbReference>
<organism evidence="7 8">
    <name type="scientific">Mucilaginibacter sabulilitoris</name>
    <dbReference type="NCBI Taxonomy" id="1173583"/>
    <lineage>
        <taxon>Bacteria</taxon>
        <taxon>Pseudomonadati</taxon>
        <taxon>Bacteroidota</taxon>
        <taxon>Sphingobacteriia</taxon>
        <taxon>Sphingobacteriales</taxon>
        <taxon>Sphingobacteriaceae</taxon>
        <taxon>Mucilaginibacter</taxon>
    </lineage>
</organism>
<protein>
    <recommendedName>
        <fullName evidence="3">fructose-bisphosphate aldolase</fullName>
        <ecNumber evidence="3">4.1.2.13</ecNumber>
    </recommendedName>
    <alternativeName>
        <fullName evidence="6">Fructose-bisphosphate aldolase class I</fullName>
    </alternativeName>
</protein>
<dbReference type="EMBL" id="CP139558">
    <property type="protein sequence ID" value="WPU96925.1"/>
    <property type="molecule type" value="Genomic_DNA"/>
</dbReference>
<keyword evidence="8" id="KW-1185">Reference proteome</keyword>
<dbReference type="GO" id="GO:0004332">
    <property type="term" value="F:fructose-bisphosphate aldolase activity"/>
    <property type="evidence" value="ECO:0007669"/>
    <property type="project" value="UniProtKB-EC"/>
</dbReference>
<evidence type="ECO:0000313" key="7">
    <source>
        <dbReference type="EMBL" id="WPU96925.1"/>
    </source>
</evidence>
<evidence type="ECO:0000256" key="5">
    <source>
        <dbReference type="ARBA" id="ARBA00023239"/>
    </source>
</evidence>
<reference evidence="7 8" key="1">
    <citation type="submission" date="2023-11" db="EMBL/GenBank/DDBJ databases">
        <title>Analysis of the Genomes of Mucilaginibacter gossypii cycad 4 and M. sabulilitoris SNA2: microbes with the potential for plant growth promotion.</title>
        <authorList>
            <person name="Hirsch A.M."/>
            <person name="Humm E."/>
            <person name="Rubbi M."/>
            <person name="Del Vecchio G."/>
            <person name="Ha S.M."/>
            <person name="Pellegrini M."/>
            <person name="Gunsalus R.P."/>
        </authorList>
    </citation>
    <scope>NUCLEOTIDE SEQUENCE [LARGE SCALE GENOMIC DNA]</scope>
    <source>
        <strain evidence="7 8">SNA2</strain>
    </source>
</reference>
<keyword evidence="4" id="KW-0324">Glycolysis</keyword>
<evidence type="ECO:0000256" key="2">
    <source>
        <dbReference type="ARBA" id="ARBA00010387"/>
    </source>
</evidence>